<accession>A0A1F6VCF6</accession>
<reference evidence="1 2" key="1">
    <citation type="journal article" date="2016" name="Nat. Commun.">
        <title>Thousands of microbial genomes shed light on interconnected biogeochemical processes in an aquifer system.</title>
        <authorList>
            <person name="Anantharaman K."/>
            <person name="Brown C.T."/>
            <person name="Hug L.A."/>
            <person name="Sharon I."/>
            <person name="Castelle C.J."/>
            <person name="Probst A.J."/>
            <person name="Thomas B.C."/>
            <person name="Singh A."/>
            <person name="Wilkins M.J."/>
            <person name="Karaoz U."/>
            <person name="Brodie E.L."/>
            <person name="Williams K.H."/>
            <person name="Hubbard S.S."/>
            <person name="Banfield J.F."/>
        </authorList>
    </citation>
    <scope>NUCLEOTIDE SEQUENCE [LARGE SCALE GENOMIC DNA]</scope>
</reference>
<comment type="caution">
    <text evidence="1">The sequence shown here is derived from an EMBL/GenBank/DDBJ whole genome shotgun (WGS) entry which is preliminary data.</text>
</comment>
<dbReference type="InterPro" id="IPR008620">
    <property type="entry name" value="FixH"/>
</dbReference>
<protein>
    <recommendedName>
        <fullName evidence="3">Nitrogen fixation protein FixH</fullName>
    </recommendedName>
</protein>
<evidence type="ECO:0000313" key="2">
    <source>
        <dbReference type="Proteomes" id="UP000179076"/>
    </source>
</evidence>
<dbReference type="AlphaFoldDB" id="A0A1F6VCF6"/>
<dbReference type="EMBL" id="MFSP01000064">
    <property type="protein sequence ID" value="OGI67302.1"/>
    <property type="molecule type" value="Genomic_DNA"/>
</dbReference>
<organism evidence="1 2">
    <name type="scientific">Candidatus Muproteobacteria bacterium RBG_16_60_9</name>
    <dbReference type="NCBI Taxonomy" id="1817755"/>
    <lineage>
        <taxon>Bacteria</taxon>
        <taxon>Pseudomonadati</taxon>
        <taxon>Pseudomonadota</taxon>
        <taxon>Candidatus Muproteobacteria</taxon>
    </lineage>
</organism>
<proteinExistence type="predicted"/>
<evidence type="ECO:0000313" key="1">
    <source>
        <dbReference type="EMBL" id="OGI67302.1"/>
    </source>
</evidence>
<gene>
    <name evidence="1" type="ORF">A2W18_11345</name>
</gene>
<sequence length="157" mass="17328">MVWLLIALPLSAVVAGFATLWLALRSDDGLVVDDYYRRGVEINRTLDRDRAAAARGIAARVQFDDARRGAQIELNLPIGQGPQKLEVQLLHATRAGYDRRIVTARATDGAYHVALIGLVPGRYHIELASDDWRLLGSLRIPEDMRLELVPVAGLVAH</sequence>
<evidence type="ECO:0008006" key="3">
    <source>
        <dbReference type="Google" id="ProtNLM"/>
    </source>
</evidence>
<dbReference type="Proteomes" id="UP000179076">
    <property type="component" value="Unassembled WGS sequence"/>
</dbReference>
<name>A0A1F6VCF6_9PROT</name>
<dbReference type="Pfam" id="PF05751">
    <property type="entry name" value="FixH"/>
    <property type="match status" value="1"/>
</dbReference>